<sequence>MTADLCATGARLRGDPLHGSAAPAHRWLLVEHAGPWAVRALDSTGLSPAVARALHEAALATRGRVLLIRRPGRRPRRAVQGWAVVDRDGTQQWGTWRRGEDLLRAATAMREGPVPSRGPAPEPILLVCTHGLHDTCCAVRGRPVAAALAARWPGHTWECTHVGGDRFAPNVLVLPDGATYGNLDEASAVGVVAAHLRGTVTPAHFRGVSTEPPVTQAALAAVFARYRPCGLADVRSTTSDPVGDHAWTVTLHGRGRLPVLVQADVRRVTAPPELLTCRALEPSSAFRYVVDTLRIPSAEQAP</sequence>
<comment type="caution">
    <text evidence="1">The sequence shown here is derived from an EMBL/GenBank/DDBJ whole genome shotgun (WGS) entry which is preliminary data.</text>
</comment>
<dbReference type="Pfam" id="PF06999">
    <property type="entry name" value="Suc_Fer-like"/>
    <property type="match status" value="1"/>
</dbReference>
<dbReference type="Proteomes" id="UP001500556">
    <property type="component" value="Unassembled WGS sequence"/>
</dbReference>
<name>A0ABP8Y7L7_9MICO</name>
<evidence type="ECO:0000313" key="2">
    <source>
        <dbReference type="Proteomes" id="UP001500556"/>
    </source>
</evidence>
<gene>
    <name evidence="1" type="ORF">GCM10025782_18870</name>
</gene>
<dbReference type="Gene3D" id="3.40.30.10">
    <property type="entry name" value="Glutaredoxin"/>
    <property type="match status" value="1"/>
</dbReference>
<dbReference type="InterPro" id="IPR009737">
    <property type="entry name" value="Aim32/Apd1-like"/>
</dbReference>
<dbReference type="EMBL" id="BAABLO010000005">
    <property type="protein sequence ID" value="GAA4721418.1"/>
    <property type="molecule type" value="Genomic_DNA"/>
</dbReference>
<dbReference type="CDD" id="cd03062">
    <property type="entry name" value="TRX_Fd_Sucrase"/>
    <property type="match status" value="1"/>
</dbReference>
<proteinExistence type="predicted"/>
<keyword evidence="2" id="KW-1185">Reference proteome</keyword>
<reference evidence="2" key="1">
    <citation type="journal article" date="2019" name="Int. J. Syst. Evol. Microbiol.">
        <title>The Global Catalogue of Microorganisms (GCM) 10K type strain sequencing project: providing services to taxonomists for standard genome sequencing and annotation.</title>
        <authorList>
            <consortium name="The Broad Institute Genomics Platform"/>
            <consortium name="The Broad Institute Genome Sequencing Center for Infectious Disease"/>
            <person name="Wu L."/>
            <person name="Ma J."/>
        </authorList>
    </citation>
    <scope>NUCLEOTIDE SEQUENCE [LARGE SCALE GENOMIC DNA]</scope>
    <source>
        <strain evidence="2">JCM 18961</strain>
    </source>
</reference>
<dbReference type="SUPFAM" id="SSF52833">
    <property type="entry name" value="Thioredoxin-like"/>
    <property type="match status" value="1"/>
</dbReference>
<accession>A0ABP8Y7L7</accession>
<organism evidence="1 2">
    <name type="scientific">Pedococcus ginsenosidimutans</name>
    <dbReference type="NCBI Taxonomy" id="490570"/>
    <lineage>
        <taxon>Bacteria</taxon>
        <taxon>Bacillati</taxon>
        <taxon>Actinomycetota</taxon>
        <taxon>Actinomycetes</taxon>
        <taxon>Micrococcales</taxon>
        <taxon>Intrasporangiaceae</taxon>
        <taxon>Pedococcus</taxon>
    </lineage>
</organism>
<protein>
    <submittedName>
        <fullName evidence="1">Sucrase ferredoxin</fullName>
    </submittedName>
</protein>
<dbReference type="RefSeq" id="WP_345502760.1">
    <property type="nucleotide sequence ID" value="NZ_BAABLO010000005.1"/>
</dbReference>
<dbReference type="InterPro" id="IPR036249">
    <property type="entry name" value="Thioredoxin-like_sf"/>
</dbReference>
<evidence type="ECO:0000313" key="1">
    <source>
        <dbReference type="EMBL" id="GAA4721418.1"/>
    </source>
</evidence>